<accession>A0A8T3VZP2</accession>
<gene>
    <name evidence="1" type="ORF">E7Z75_09770</name>
</gene>
<comment type="caution">
    <text evidence="1">The sequence shown here is derived from an EMBL/GenBank/DDBJ whole genome shotgun (WGS) entry which is preliminary data.</text>
</comment>
<dbReference type="EMBL" id="SUTG01000089">
    <property type="protein sequence ID" value="MBE6513406.1"/>
    <property type="molecule type" value="Genomic_DNA"/>
</dbReference>
<dbReference type="AlphaFoldDB" id="A0A8T3VZP2"/>
<organism evidence="1 2">
    <name type="scientific">Methanobrevibacter olleyae</name>
    <dbReference type="NCBI Taxonomy" id="294671"/>
    <lineage>
        <taxon>Archaea</taxon>
        <taxon>Methanobacteriati</taxon>
        <taxon>Methanobacteriota</taxon>
        <taxon>Methanomada group</taxon>
        <taxon>Methanobacteria</taxon>
        <taxon>Methanobacteriales</taxon>
        <taxon>Methanobacteriaceae</taxon>
        <taxon>Methanobrevibacter</taxon>
    </lineage>
</organism>
<evidence type="ECO:0000313" key="1">
    <source>
        <dbReference type="EMBL" id="MBE6513406.1"/>
    </source>
</evidence>
<sequence length="121" mass="14036">MTSKNRYIETHFNYNPNDFEEIKTQIAKNRNLPDLKSIITLLKHEATPYKINLGLSVDHERNIYLKVILCHNEGVSPEYMDGLLHDLHKHIKSKNIILGNKWVSQATFDNIRCYTTKGATP</sequence>
<dbReference type="Proteomes" id="UP000732619">
    <property type="component" value="Unassembled WGS sequence"/>
</dbReference>
<name>A0A8T3VZP2_METOL</name>
<evidence type="ECO:0000313" key="2">
    <source>
        <dbReference type="Proteomes" id="UP000732619"/>
    </source>
</evidence>
<protein>
    <submittedName>
        <fullName evidence="1">Uncharacterized protein</fullName>
    </submittedName>
</protein>
<reference evidence="1" key="1">
    <citation type="submission" date="2019-04" db="EMBL/GenBank/DDBJ databases">
        <title>Evolution of Biomass-Degrading Anaerobic Consortia Revealed by Metagenomics.</title>
        <authorList>
            <person name="Peng X."/>
        </authorList>
    </citation>
    <scope>NUCLEOTIDE SEQUENCE</scope>
    <source>
        <strain evidence="1">SIG14</strain>
    </source>
</reference>
<proteinExistence type="predicted"/>